<feature type="compositionally biased region" description="Polar residues" evidence="4">
    <location>
        <begin position="24"/>
        <end position="38"/>
    </location>
</feature>
<dbReference type="SUPFAM" id="SSF50156">
    <property type="entry name" value="PDZ domain-like"/>
    <property type="match status" value="1"/>
</dbReference>
<feature type="compositionally biased region" description="Low complexity" evidence="4">
    <location>
        <begin position="129"/>
        <end position="174"/>
    </location>
</feature>
<keyword evidence="2" id="KW-0645">Protease</keyword>
<dbReference type="PANTHER" id="PTHR43343:SF3">
    <property type="entry name" value="PROTEASE DO-LIKE 8, CHLOROPLASTIC"/>
    <property type="match status" value="1"/>
</dbReference>
<dbReference type="Pfam" id="PF13180">
    <property type="entry name" value="PDZ_2"/>
    <property type="match status" value="1"/>
</dbReference>
<dbReference type="KEGG" id="spue:AB5L97_12415"/>
<dbReference type="Gene3D" id="2.30.42.10">
    <property type="match status" value="1"/>
</dbReference>
<dbReference type="InterPro" id="IPR001940">
    <property type="entry name" value="Peptidase_S1C"/>
</dbReference>
<dbReference type="SUPFAM" id="SSF50494">
    <property type="entry name" value="Trypsin-like serine proteases"/>
    <property type="match status" value="1"/>
</dbReference>
<evidence type="ECO:0000256" key="3">
    <source>
        <dbReference type="ARBA" id="ARBA00022801"/>
    </source>
</evidence>
<dbReference type="PROSITE" id="PS50106">
    <property type="entry name" value="PDZ"/>
    <property type="match status" value="1"/>
</dbReference>
<feature type="domain" description="PDZ" evidence="6">
    <location>
        <begin position="490"/>
        <end position="578"/>
    </location>
</feature>
<dbReference type="Pfam" id="PF13365">
    <property type="entry name" value="Trypsin_2"/>
    <property type="match status" value="1"/>
</dbReference>
<feature type="region of interest" description="Disordered" evidence="4">
    <location>
        <begin position="384"/>
        <end position="419"/>
    </location>
</feature>
<dbReference type="InterPro" id="IPR043504">
    <property type="entry name" value="Peptidase_S1_PA_chymotrypsin"/>
</dbReference>
<comment type="similarity">
    <text evidence="1">Belongs to the peptidase S1C family.</text>
</comment>
<name>A0AB39KZU8_9MICC</name>
<evidence type="ECO:0000256" key="4">
    <source>
        <dbReference type="SAM" id="MobiDB-lite"/>
    </source>
</evidence>
<feature type="transmembrane region" description="Helical" evidence="5">
    <location>
        <begin position="199"/>
        <end position="223"/>
    </location>
</feature>
<dbReference type="PRINTS" id="PR00834">
    <property type="entry name" value="PROTEASES2C"/>
</dbReference>
<feature type="compositionally biased region" description="Low complexity" evidence="4">
    <location>
        <begin position="403"/>
        <end position="412"/>
    </location>
</feature>
<dbReference type="EMBL" id="CP163302">
    <property type="protein sequence ID" value="XDP44085.1"/>
    <property type="molecule type" value="Genomic_DNA"/>
</dbReference>
<dbReference type="GO" id="GO:0006508">
    <property type="term" value="P:proteolysis"/>
    <property type="evidence" value="ECO:0007669"/>
    <property type="project" value="UniProtKB-KW"/>
</dbReference>
<dbReference type="PANTHER" id="PTHR43343">
    <property type="entry name" value="PEPTIDASE S12"/>
    <property type="match status" value="1"/>
</dbReference>
<sequence>MNESDSRPADASAGAPDTNEPGRTVQSPTVSPAQSGGAQSDAAPSGAAQHDAAQLGGAQSGEQARTASQPQAASPKPQPASQPTQPIPGYGQSAPAEPQAAPQYGQRTPQYGQQAPHQGPGPQPGQPGYGQPQYGHQTQPQSPQYGQPQYGQHASQGQPPYGAPQYGQQAPQQGSSFFRPETQNNGAQRTGQKGRWGTGVLIGGMLVAGLVGGGVVAGTSGLWAPRVSSASTQAQNPSPVIVNNQDSVNAVTAAAAKASPSVVTIGVTSGSSAGTGSGVVLDDQGHILTNTHVVTLDGQVANPTIEVRANNGAVYKGTVVGTDPLSDLAVVKVDGANLTPITFGDSGKINVGDAAIAIGAPLGLENTVTDGIVSTLNRTISVASSAAPQGGDSSQGNGGGQGFQFAPPGQGNTQRQTAQSTVSLNVLQTDAPINPGNSGGALVNSQGQLIGINVAIASTGQSSSSSSSSGNIGVGFSIPATYAHRIADEIIATGKATHGQLGVSVQDYSANGSGSSFSTGAQVASVTSGSAADKAGIKQGDVVTQFAGLTITDASELTAAVHQQAPGSTVKATIQRNGQSKDVDVTVGTAQ</sequence>
<reference evidence="7" key="1">
    <citation type="submission" date="2024-07" db="EMBL/GenBank/DDBJ databases">
        <authorList>
            <person name="fu j."/>
        </authorList>
    </citation>
    <scope>NUCLEOTIDE SEQUENCE</scope>
    <source>
        <strain evidence="7">P10A9</strain>
    </source>
</reference>
<evidence type="ECO:0000256" key="2">
    <source>
        <dbReference type="ARBA" id="ARBA00022670"/>
    </source>
</evidence>
<evidence type="ECO:0000256" key="5">
    <source>
        <dbReference type="SAM" id="Phobius"/>
    </source>
</evidence>
<feature type="region of interest" description="Disordered" evidence="4">
    <location>
        <begin position="1"/>
        <end position="195"/>
    </location>
</feature>
<dbReference type="SMART" id="SM00228">
    <property type="entry name" value="PDZ"/>
    <property type="match status" value="1"/>
</dbReference>
<dbReference type="RefSeq" id="WP_369044902.1">
    <property type="nucleotide sequence ID" value="NZ_CP163302.1"/>
</dbReference>
<protein>
    <submittedName>
        <fullName evidence="7">Trypsin-like peptidase domain-containing protein</fullName>
    </submittedName>
</protein>
<dbReference type="InterPro" id="IPR009003">
    <property type="entry name" value="Peptidase_S1_PA"/>
</dbReference>
<dbReference type="AlphaFoldDB" id="A0AB39KZU8"/>
<dbReference type="GO" id="GO:0004252">
    <property type="term" value="F:serine-type endopeptidase activity"/>
    <property type="evidence" value="ECO:0007669"/>
    <property type="project" value="InterPro"/>
</dbReference>
<accession>A0AB39KZU8</accession>
<feature type="compositionally biased region" description="Low complexity" evidence="4">
    <location>
        <begin position="92"/>
        <end position="118"/>
    </location>
</feature>
<feature type="compositionally biased region" description="Polar residues" evidence="4">
    <location>
        <begin position="181"/>
        <end position="191"/>
    </location>
</feature>
<dbReference type="InterPro" id="IPR036034">
    <property type="entry name" value="PDZ_sf"/>
</dbReference>
<dbReference type="InterPro" id="IPR051201">
    <property type="entry name" value="Chloro_Bact_Ser_Proteases"/>
</dbReference>
<proteinExistence type="inferred from homology"/>
<evidence type="ECO:0000256" key="1">
    <source>
        <dbReference type="ARBA" id="ARBA00010541"/>
    </source>
</evidence>
<keyword evidence="5" id="KW-0472">Membrane</keyword>
<dbReference type="InterPro" id="IPR001478">
    <property type="entry name" value="PDZ"/>
</dbReference>
<evidence type="ECO:0000259" key="6">
    <source>
        <dbReference type="PROSITE" id="PS50106"/>
    </source>
</evidence>
<keyword evidence="5" id="KW-1133">Transmembrane helix</keyword>
<gene>
    <name evidence="7" type="ORF">AB5L97_12415</name>
</gene>
<keyword evidence="5" id="KW-0812">Transmembrane</keyword>
<dbReference type="Gene3D" id="2.40.10.10">
    <property type="entry name" value="Trypsin-like serine proteases"/>
    <property type="match status" value="2"/>
</dbReference>
<feature type="compositionally biased region" description="Low complexity" evidence="4">
    <location>
        <begin position="67"/>
        <end position="84"/>
    </location>
</feature>
<organism evidence="7">
    <name type="scientific">Sinomonas puerhi</name>
    <dbReference type="NCBI Taxonomy" id="3238584"/>
    <lineage>
        <taxon>Bacteria</taxon>
        <taxon>Bacillati</taxon>
        <taxon>Actinomycetota</taxon>
        <taxon>Actinomycetes</taxon>
        <taxon>Micrococcales</taxon>
        <taxon>Micrococcaceae</taxon>
        <taxon>Sinomonas</taxon>
    </lineage>
</organism>
<evidence type="ECO:0000313" key="7">
    <source>
        <dbReference type="EMBL" id="XDP44085.1"/>
    </source>
</evidence>
<keyword evidence="3" id="KW-0378">Hydrolase</keyword>